<organism evidence="2 3">
    <name type="scientific">Coprinellus micaceus</name>
    <name type="common">Glistening ink-cap mushroom</name>
    <name type="synonym">Coprinus micaceus</name>
    <dbReference type="NCBI Taxonomy" id="71717"/>
    <lineage>
        <taxon>Eukaryota</taxon>
        <taxon>Fungi</taxon>
        <taxon>Dikarya</taxon>
        <taxon>Basidiomycota</taxon>
        <taxon>Agaricomycotina</taxon>
        <taxon>Agaricomycetes</taxon>
        <taxon>Agaricomycetidae</taxon>
        <taxon>Agaricales</taxon>
        <taxon>Agaricineae</taxon>
        <taxon>Psathyrellaceae</taxon>
        <taxon>Coprinellus</taxon>
    </lineage>
</organism>
<feature type="region of interest" description="Disordered" evidence="1">
    <location>
        <begin position="182"/>
        <end position="260"/>
    </location>
</feature>
<feature type="compositionally biased region" description="Basic residues" evidence="1">
    <location>
        <begin position="219"/>
        <end position="231"/>
    </location>
</feature>
<gene>
    <name evidence="2" type="ORF">FA13DRAFT_1711655</name>
</gene>
<dbReference type="EMBL" id="QPFP01000031">
    <property type="protein sequence ID" value="TEB28639.1"/>
    <property type="molecule type" value="Genomic_DNA"/>
</dbReference>
<dbReference type="AlphaFoldDB" id="A0A4Y7T500"/>
<evidence type="ECO:0000313" key="2">
    <source>
        <dbReference type="EMBL" id="TEB28639.1"/>
    </source>
</evidence>
<protein>
    <submittedName>
        <fullName evidence="2">Uncharacterized protein</fullName>
    </submittedName>
</protein>
<feature type="compositionally biased region" description="Acidic residues" evidence="1">
    <location>
        <begin position="413"/>
        <end position="439"/>
    </location>
</feature>
<evidence type="ECO:0000256" key="1">
    <source>
        <dbReference type="SAM" id="MobiDB-lite"/>
    </source>
</evidence>
<comment type="caution">
    <text evidence="2">The sequence shown here is derived from an EMBL/GenBank/DDBJ whole genome shotgun (WGS) entry which is preliminary data.</text>
</comment>
<feature type="region of interest" description="Disordered" evidence="1">
    <location>
        <begin position="276"/>
        <end position="301"/>
    </location>
</feature>
<reference evidence="2 3" key="1">
    <citation type="journal article" date="2019" name="Nat. Ecol. Evol.">
        <title>Megaphylogeny resolves global patterns of mushroom evolution.</title>
        <authorList>
            <person name="Varga T."/>
            <person name="Krizsan K."/>
            <person name="Foldi C."/>
            <person name="Dima B."/>
            <person name="Sanchez-Garcia M."/>
            <person name="Sanchez-Ramirez S."/>
            <person name="Szollosi G.J."/>
            <person name="Szarkandi J.G."/>
            <person name="Papp V."/>
            <person name="Albert L."/>
            <person name="Andreopoulos W."/>
            <person name="Angelini C."/>
            <person name="Antonin V."/>
            <person name="Barry K.W."/>
            <person name="Bougher N.L."/>
            <person name="Buchanan P."/>
            <person name="Buyck B."/>
            <person name="Bense V."/>
            <person name="Catcheside P."/>
            <person name="Chovatia M."/>
            <person name="Cooper J."/>
            <person name="Damon W."/>
            <person name="Desjardin D."/>
            <person name="Finy P."/>
            <person name="Geml J."/>
            <person name="Haridas S."/>
            <person name="Hughes K."/>
            <person name="Justo A."/>
            <person name="Karasinski D."/>
            <person name="Kautmanova I."/>
            <person name="Kiss B."/>
            <person name="Kocsube S."/>
            <person name="Kotiranta H."/>
            <person name="LaButti K.M."/>
            <person name="Lechner B.E."/>
            <person name="Liimatainen K."/>
            <person name="Lipzen A."/>
            <person name="Lukacs Z."/>
            <person name="Mihaltcheva S."/>
            <person name="Morgado L.N."/>
            <person name="Niskanen T."/>
            <person name="Noordeloos M.E."/>
            <person name="Ohm R.A."/>
            <person name="Ortiz-Santana B."/>
            <person name="Ovrebo C."/>
            <person name="Racz N."/>
            <person name="Riley R."/>
            <person name="Savchenko A."/>
            <person name="Shiryaev A."/>
            <person name="Soop K."/>
            <person name="Spirin V."/>
            <person name="Szebenyi C."/>
            <person name="Tomsovsky M."/>
            <person name="Tulloss R.E."/>
            <person name="Uehling J."/>
            <person name="Grigoriev I.V."/>
            <person name="Vagvolgyi C."/>
            <person name="Papp T."/>
            <person name="Martin F.M."/>
            <person name="Miettinen O."/>
            <person name="Hibbett D.S."/>
            <person name="Nagy L.G."/>
        </authorList>
    </citation>
    <scope>NUCLEOTIDE SEQUENCE [LARGE SCALE GENOMIC DNA]</scope>
    <source>
        <strain evidence="2 3">FP101781</strain>
    </source>
</reference>
<feature type="compositionally biased region" description="Low complexity" evidence="1">
    <location>
        <begin position="233"/>
        <end position="260"/>
    </location>
</feature>
<proteinExistence type="predicted"/>
<feature type="compositionally biased region" description="Polar residues" evidence="1">
    <location>
        <begin position="284"/>
        <end position="301"/>
    </location>
</feature>
<dbReference type="Proteomes" id="UP000298030">
    <property type="component" value="Unassembled WGS sequence"/>
</dbReference>
<evidence type="ECO:0000313" key="3">
    <source>
        <dbReference type="Proteomes" id="UP000298030"/>
    </source>
</evidence>
<sequence length="439" mass="47631">MDNPNDLPVIANCVTVLRYNDRKHLFTLKSPQGTITTFSIDEVWKILVTQTMMASNPGQWQNPTQDAALPARWLEFVSGINNDPVCPAKMCFRDSNGRFVVPRIAIDYHYINLAPLHNGTGRRRPEGTTPMVPTGSDISLTASNTQMGQRQHPRSDEARIMSIFLHERELEVDQLEMKVKHEHQRDWHLERRMRHRPSPYSHHGSPPSFGAPNSPMRGGWRKNGRSGRGSKHFSTSSAASSNAFSRNASPSVTISTSTISGNSTPIAQPILLEPLASSSPASSTTDPMNVTTPTSLVSPTLRNTAPSIRNAATLVPTDPFAEMINGTGPNSEAITVTTNNGELLEVNLGGLGSGIDEFFANIVEATAVAAAQPPRSTSLPTTHEVLQSLSFTKNTSTSPTAAPSAPPMNEPPLSDEDPDLIPEDFDMDADGEPDIEITV</sequence>
<keyword evidence="3" id="KW-1185">Reference proteome</keyword>
<feature type="region of interest" description="Disordered" evidence="1">
    <location>
        <begin position="392"/>
        <end position="439"/>
    </location>
</feature>
<accession>A0A4Y7T500</accession>
<name>A0A4Y7T500_COPMI</name>
<feature type="compositionally biased region" description="Low complexity" evidence="1">
    <location>
        <begin position="198"/>
        <end position="208"/>
    </location>
</feature>